<feature type="region of interest" description="Disordered" evidence="1">
    <location>
        <begin position="1"/>
        <end position="86"/>
    </location>
</feature>
<dbReference type="AlphaFoldDB" id="A0AAN6QPE4"/>
<evidence type="ECO:0000256" key="1">
    <source>
        <dbReference type="SAM" id="MobiDB-lite"/>
    </source>
</evidence>
<sequence length="148" mass="15224">MSSGQPNAWQSTKGSRPSNSASRTPQNRSGTASPSPQTTQSPRQDGGRQQQQQQSNSGTGGSNGPSKGEQQQAAMQDDRHIPANGFNAAEVRAALAREPAPAAYKPAEVSGSESGGGGAWGPKPNHMANNQPFFVQLAKQVATLEGGG</sequence>
<name>A0AAN6QPE4_9PEZI</name>
<keyword evidence="3" id="KW-1185">Reference proteome</keyword>
<organism evidence="2 3">
    <name type="scientific">Friedmanniomyces endolithicus</name>
    <dbReference type="NCBI Taxonomy" id="329885"/>
    <lineage>
        <taxon>Eukaryota</taxon>
        <taxon>Fungi</taxon>
        <taxon>Dikarya</taxon>
        <taxon>Ascomycota</taxon>
        <taxon>Pezizomycotina</taxon>
        <taxon>Dothideomycetes</taxon>
        <taxon>Dothideomycetidae</taxon>
        <taxon>Mycosphaerellales</taxon>
        <taxon>Teratosphaeriaceae</taxon>
        <taxon>Friedmanniomyces</taxon>
    </lineage>
</organism>
<evidence type="ECO:0000313" key="3">
    <source>
        <dbReference type="Proteomes" id="UP001175353"/>
    </source>
</evidence>
<gene>
    <name evidence="2" type="ORF">LTR91_013503</name>
</gene>
<comment type="caution">
    <text evidence="2">The sequence shown here is derived from an EMBL/GenBank/DDBJ whole genome shotgun (WGS) entry which is preliminary data.</text>
</comment>
<evidence type="ECO:0000313" key="2">
    <source>
        <dbReference type="EMBL" id="KAK0976869.1"/>
    </source>
</evidence>
<accession>A0AAN6QPE4</accession>
<reference evidence="2" key="1">
    <citation type="submission" date="2023-06" db="EMBL/GenBank/DDBJ databases">
        <title>Black Yeasts Isolated from many extreme environments.</title>
        <authorList>
            <person name="Coleine C."/>
            <person name="Stajich J.E."/>
            <person name="Selbmann L."/>
        </authorList>
    </citation>
    <scope>NUCLEOTIDE SEQUENCE</scope>
    <source>
        <strain evidence="2">CCFEE 5200</strain>
    </source>
</reference>
<feature type="region of interest" description="Disordered" evidence="1">
    <location>
        <begin position="99"/>
        <end position="131"/>
    </location>
</feature>
<feature type="compositionally biased region" description="Polar residues" evidence="1">
    <location>
        <begin position="1"/>
        <end position="39"/>
    </location>
</feature>
<dbReference type="EMBL" id="JAUJLE010000137">
    <property type="protein sequence ID" value="KAK0976869.1"/>
    <property type="molecule type" value="Genomic_DNA"/>
</dbReference>
<feature type="compositionally biased region" description="Low complexity" evidence="1">
    <location>
        <begin position="40"/>
        <end position="57"/>
    </location>
</feature>
<proteinExistence type="predicted"/>
<dbReference type="Proteomes" id="UP001175353">
    <property type="component" value="Unassembled WGS sequence"/>
</dbReference>
<protein>
    <submittedName>
        <fullName evidence="2">Uncharacterized protein</fullName>
    </submittedName>
</protein>